<name>A0A6B9V7U4_ARAHY</name>
<dbReference type="PANTHER" id="PTHR46344:SF4">
    <property type="entry name" value="OS07G0153400 PROTEIN"/>
    <property type="match status" value="1"/>
</dbReference>
<dbReference type="SUPFAM" id="SSF117281">
    <property type="entry name" value="Kelch motif"/>
    <property type="match status" value="1"/>
</dbReference>
<keyword evidence="2" id="KW-0677">Repeat</keyword>
<protein>
    <submittedName>
        <fullName evidence="4">F-box/kelch-repeat protein</fullName>
    </submittedName>
</protein>
<evidence type="ECO:0000256" key="1">
    <source>
        <dbReference type="ARBA" id="ARBA00022441"/>
    </source>
</evidence>
<keyword evidence="1" id="KW-0880">Kelch repeat</keyword>
<proteinExistence type="predicted"/>
<feature type="compositionally biased region" description="Basic residues" evidence="3">
    <location>
        <begin position="42"/>
        <end position="51"/>
    </location>
</feature>
<reference evidence="4 5" key="1">
    <citation type="submission" date="2020-01" db="EMBL/GenBank/DDBJ databases">
        <title>Genome sequence of Arachis hypogaea, cultivar Shitouqi.</title>
        <authorList>
            <person name="Zhuang W."/>
            <person name="Chen H."/>
            <person name="Varshney R."/>
            <person name="Wang D."/>
            <person name="Ming R."/>
        </authorList>
    </citation>
    <scope>NUCLEOTIDE SEQUENCE [LARGE SCALE GENOMIC DNA]</scope>
    <source>
        <tissue evidence="4">Young leaf</tissue>
    </source>
</reference>
<evidence type="ECO:0000313" key="5">
    <source>
        <dbReference type="Proteomes" id="UP000464620"/>
    </source>
</evidence>
<dbReference type="EMBL" id="CP031001">
    <property type="protein sequence ID" value="QHN76458.1"/>
    <property type="molecule type" value="Genomic_DNA"/>
</dbReference>
<accession>A0A6B9V7U4</accession>
<dbReference type="InterPro" id="IPR015915">
    <property type="entry name" value="Kelch-typ_b-propeller"/>
</dbReference>
<sequence>MQCEGEAGEGRKGAFQPMASDGARPQVQRLDHRVAPPPGRALNHRRHRNRNHSTPASFSSVSVSVHGGAGSLSSPSSTSASSSLDHKPLLAPTPFILDKCIRTDDDAFAKDDDVSVGPAVGSLVIAISDKAEIFSIYWLCGEVAFIKSGNFVFVEEDLDFGGNEIKFSCEREGLAVLNGKLLVKEGWLWPFYVSPRGQVYDPRTDNWENMAVGLRKGWTGSSVVVYGHLFVVSELERLKLKVYDTETDSWDAINGPPLPEQICKPFAVNACDCHIYVVGRNLHVAVGHISRLLPDENSDEKWSFSVRWHVIDAPESLSVLTPSSSQKGIKVCLEGWGRNGVVLGPSHVTARNGQVSATEAMSPFSVRANGATLMEG</sequence>
<dbReference type="PANTHER" id="PTHR46344">
    <property type="entry name" value="OS02G0202900 PROTEIN"/>
    <property type="match status" value="1"/>
</dbReference>
<dbReference type="AlphaFoldDB" id="A0A6B9V7U4"/>
<evidence type="ECO:0000313" key="4">
    <source>
        <dbReference type="EMBL" id="QHN76458.1"/>
    </source>
</evidence>
<dbReference type="Gene3D" id="2.120.10.80">
    <property type="entry name" value="Kelch-type beta propeller"/>
    <property type="match status" value="1"/>
</dbReference>
<gene>
    <name evidence="4" type="ORF">DS421_19g644050</name>
</gene>
<evidence type="ECO:0000256" key="2">
    <source>
        <dbReference type="ARBA" id="ARBA00022737"/>
    </source>
</evidence>
<organism evidence="4 5">
    <name type="scientific">Arachis hypogaea</name>
    <name type="common">Peanut</name>
    <dbReference type="NCBI Taxonomy" id="3818"/>
    <lineage>
        <taxon>Eukaryota</taxon>
        <taxon>Viridiplantae</taxon>
        <taxon>Streptophyta</taxon>
        <taxon>Embryophyta</taxon>
        <taxon>Tracheophyta</taxon>
        <taxon>Spermatophyta</taxon>
        <taxon>Magnoliopsida</taxon>
        <taxon>eudicotyledons</taxon>
        <taxon>Gunneridae</taxon>
        <taxon>Pentapetalae</taxon>
        <taxon>rosids</taxon>
        <taxon>fabids</taxon>
        <taxon>Fabales</taxon>
        <taxon>Fabaceae</taxon>
        <taxon>Papilionoideae</taxon>
        <taxon>50 kb inversion clade</taxon>
        <taxon>dalbergioids sensu lato</taxon>
        <taxon>Dalbergieae</taxon>
        <taxon>Pterocarpus clade</taxon>
        <taxon>Arachis</taxon>
    </lineage>
</organism>
<feature type="region of interest" description="Disordered" evidence="3">
    <location>
        <begin position="1"/>
        <end position="62"/>
    </location>
</feature>
<dbReference type="Proteomes" id="UP000464620">
    <property type="component" value="Chromosome B09"/>
</dbReference>
<evidence type="ECO:0000256" key="3">
    <source>
        <dbReference type="SAM" id="MobiDB-lite"/>
    </source>
</evidence>